<dbReference type="EC" id="6.2.1.3" evidence="9"/>
<dbReference type="CDD" id="cd05936">
    <property type="entry name" value="FC-FACS_FadD_like"/>
    <property type="match status" value="1"/>
</dbReference>
<evidence type="ECO:0000259" key="12">
    <source>
        <dbReference type="Pfam" id="PF00501"/>
    </source>
</evidence>
<organism evidence="14 15">
    <name type="scientific">Sutterella wadsworthensis 2_1_59BFAA</name>
    <dbReference type="NCBI Taxonomy" id="742823"/>
    <lineage>
        <taxon>Bacteria</taxon>
        <taxon>Pseudomonadati</taxon>
        <taxon>Pseudomonadota</taxon>
        <taxon>Betaproteobacteria</taxon>
        <taxon>Burkholderiales</taxon>
        <taxon>Sutterellaceae</taxon>
        <taxon>Sutterella</taxon>
    </lineage>
</organism>
<evidence type="ECO:0000259" key="13">
    <source>
        <dbReference type="Pfam" id="PF13193"/>
    </source>
</evidence>
<keyword evidence="4" id="KW-0436">Ligase</keyword>
<dbReference type="eggNOG" id="COG0318">
    <property type="taxonomic scope" value="Bacteria"/>
</dbReference>
<comment type="subcellular location">
    <subcellularLocation>
        <location evidence="2">Membrane</location>
        <topology evidence="2">Peripheral membrane protein</topology>
    </subcellularLocation>
</comment>
<dbReference type="InterPro" id="IPR045851">
    <property type="entry name" value="AMP-bd_C_sf"/>
</dbReference>
<keyword evidence="15" id="KW-1185">Reference proteome</keyword>
<dbReference type="RefSeq" id="WP_005433727.1">
    <property type="nucleotide sequence ID" value="NZ_JH815514.1"/>
</dbReference>
<comment type="caution">
    <text evidence="14">The sequence shown here is derived from an EMBL/GenBank/DDBJ whole genome shotgun (WGS) entry which is preliminary data.</text>
</comment>
<dbReference type="GO" id="GO:0005524">
    <property type="term" value="F:ATP binding"/>
    <property type="evidence" value="ECO:0007669"/>
    <property type="project" value="UniProtKB-KW"/>
</dbReference>
<dbReference type="Pfam" id="PF13193">
    <property type="entry name" value="AMP-binding_C"/>
    <property type="match status" value="1"/>
</dbReference>
<evidence type="ECO:0000256" key="7">
    <source>
        <dbReference type="ARBA" id="ARBA00022842"/>
    </source>
</evidence>
<dbReference type="InterPro" id="IPR050237">
    <property type="entry name" value="ATP-dep_AMP-bd_enzyme"/>
</dbReference>
<feature type="domain" description="AMP-dependent synthetase/ligase" evidence="12">
    <location>
        <begin position="33"/>
        <end position="426"/>
    </location>
</feature>
<dbReference type="PANTHER" id="PTHR43767:SF8">
    <property type="entry name" value="LONG-CHAIN-FATTY-ACID--COA LIGASE"/>
    <property type="match status" value="1"/>
</dbReference>
<keyword evidence="5" id="KW-0547">Nucleotide-binding</keyword>
<evidence type="ECO:0000256" key="10">
    <source>
        <dbReference type="ARBA" id="ARBA00039545"/>
    </source>
</evidence>
<evidence type="ECO:0000256" key="1">
    <source>
        <dbReference type="ARBA" id="ARBA00001946"/>
    </source>
</evidence>
<keyword evidence="6" id="KW-0067">ATP-binding</keyword>
<evidence type="ECO:0000256" key="3">
    <source>
        <dbReference type="ARBA" id="ARBA00005005"/>
    </source>
</evidence>
<accession>K1JZ69</accession>
<dbReference type="InterPro" id="IPR025110">
    <property type="entry name" value="AMP-bd_C"/>
</dbReference>
<evidence type="ECO:0000313" key="14">
    <source>
        <dbReference type="EMBL" id="EKB31878.1"/>
    </source>
</evidence>
<dbReference type="InterPro" id="IPR000873">
    <property type="entry name" value="AMP-dep_synth/lig_dom"/>
</dbReference>
<evidence type="ECO:0000256" key="2">
    <source>
        <dbReference type="ARBA" id="ARBA00004170"/>
    </source>
</evidence>
<dbReference type="GO" id="GO:0016020">
    <property type="term" value="C:membrane"/>
    <property type="evidence" value="ECO:0007669"/>
    <property type="project" value="UniProtKB-SubCell"/>
</dbReference>
<proteinExistence type="predicted"/>
<gene>
    <name evidence="14" type="ORF">HMPREF9465_00455</name>
</gene>
<feature type="domain" description="AMP-binding enzyme C-terminal" evidence="13">
    <location>
        <begin position="476"/>
        <end position="550"/>
    </location>
</feature>
<comment type="cofactor">
    <cofactor evidence="1">
        <name>Mg(2+)</name>
        <dbReference type="ChEBI" id="CHEBI:18420"/>
    </cofactor>
</comment>
<dbReference type="EMBL" id="ADMG01000016">
    <property type="protein sequence ID" value="EKB31878.1"/>
    <property type="molecule type" value="Genomic_DNA"/>
</dbReference>
<name>K1JZ69_9BURK</name>
<evidence type="ECO:0000256" key="9">
    <source>
        <dbReference type="ARBA" id="ARBA00026121"/>
    </source>
</evidence>
<dbReference type="Gene3D" id="3.30.300.30">
    <property type="match status" value="1"/>
</dbReference>
<evidence type="ECO:0000256" key="11">
    <source>
        <dbReference type="ARBA" id="ARBA00042773"/>
    </source>
</evidence>
<evidence type="ECO:0000313" key="15">
    <source>
        <dbReference type="Proteomes" id="UP000005835"/>
    </source>
</evidence>
<sequence>MTQSFPWYKSYPAGVPHEINPDRYPSIPAVLDDIAARYPDKVGYTNMDCGLTYSRTAALTKELAAYLQSLGLKPGDRVAIMMPNLLQYVIAMYACLRAGYIVVNINPLYTSREVNGTLRDSEAKAIIIIENFAKTLQNALPGTKCEHIITTAVGDLFPFFKRTLVNFVVRKVKKMVPEYSLPNAVGFNEALEIGRRHGFTAHEIHNTDIAFLQYTGGTTGVAKGAILTHRNLLANLQQVGYWLASACKEGEEVALTALPLYHIFSLTATLSFTQFAANMVLITNPRDIDGLAKECAKWDFSIIVGVNTLFTAMLNNKIFCAHKFTRLKVTAGGGSQVQRTIAERWKQQTGCNILEAYGLTECSPGVCGNIPEAPWDGSVGVPIPSTEVSIRGEGFRDLGCCPSPDKIPEYTGEICVRGPQVMQGYWNKPEETAAVLRDGWLRTGDVGHMDMNGSITITDRKKDMILVSGFNVYPNEVENVIASMPGVLEVGVVGVPSAKSGETVKAVIVRKDPALTADDVKKYCRTQLTGYKMPREIIFVDSLPKTAVGKILRRELKDIQ</sequence>
<dbReference type="InterPro" id="IPR020845">
    <property type="entry name" value="AMP-binding_CS"/>
</dbReference>
<dbReference type="PATRIC" id="fig|742823.3.peg.452"/>
<evidence type="ECO:0000256" key="6">
    <source>
        <dbReference type="ARBA" id="ARBA00022840"/>
    </source>
</evidence>
<protein>
    <recommendedName>
        <fullName evidence="10">Long-chain-fatty-acid--CoA ligase</fullName>
        <ecNumber evidence="9">6.2.1.3</ecNumber>
    </recommendedName>
    <alternativeName>
        <fullName evidence="11">Long-chain acyl-CoA synthetase</fullName>
    </alternativeName>
</protein>
<dbReference type="AlphaFoldDB" id="K1JZ69"/>
<dbReference type="SUPFAM" id="SSF56801">
    <property type="entry name" value="Acetyl-CoA synthetase-like"/>
    <property type="match status" value="1"/>
</dbReference>
<evidence type="ECO:0000256" key="8">
    <source>
        <dbReference type="ARBA" id="ARBA00023136"/>
    </source>
</evidence>
<dbReference type="HOGENOM" id="CLU_000022_59_7_4"/>
<dbReference type="FunFam" id="3.30.300.30:FF:000006">
    <property type="entry name" value="Long-chain-fatty-acid--CoA ligase FadD"/>
    <property type="match status" value="1"/>
</dbReference>
<evidence type="ECO:0000256" key="5">
    <source>
        <dbReference type="ARBA" id="ARBA00022741"/>
    </source>
</evidence>
<keyword evidence="8" id="KW-0472">Membrane</keyword>
<dbReference type="GO" id="GO:0004467">
    <property type="term" value="F:long-chain fatty acid-CoA ligase activity"/>
    <property type="evidence" value="ECO:0007669"/>
    <property type="project" value="UniProtKB-EC"/>
</dbReference>
<dbReference type="Gene3D" id="3.40.50.12780">
    <property type="entry name" value="N-terminal domain of ligase-like"/>
    <property type="match status" value="1"/>
</dbReference>
<comment type="pathway">
    <text evidence="3">Lipid metabolism; fatty acid beta-oxidation.</text>
</comment>
<dbReference type="Pfam" id="PF00501">
    <property type="entry name" value="AMP-binding"/>
    <property type="match status" value="1"/>
</dbReference>
<dbReference type="STRING" id="742823.HMPREF9465_00455"/>
<keyword evidence="7" id="KW-0460">Magnesium</keyword>
<dbReference type="InterPro" id="IPR042099">
    <property type="entry name" value="ANL_N_sf"/>
</dbReference>
<dbReference type="PANTHER" id="PTHR43767">
    <property type="entry name" value="LONG-CHAIN-FATTY-ACID--COA LIGASE"/>
    <property type="match status" value="1"/>
</dbReference>
<dbReference type="PROSITE" id="PS00455">
    <property type="entry name" value="AMP_BINDING"/>
    <property type="match status" value="1"/>
</dbReference>
<dbReference type="OrthoDB" id="9766486at2"/>
<reference evidence="14 15" key="1">
    <citation type="submission" date="2012-05" db="EMBL/GenBank/DDBJ databases">
        <title>The Genome Sequence of Sutterella wadsworthensis 2_1_59BFAA.</title>
        <authorList>
            <consortium name="The Broad Institute Genome Sequencing Platform"/>
            <person name="Earl A."/>
            <person name="Ward D."/>
            <person name="Feldgarden M."/>
            <person name="Gevers D."/>
            <person name="Daigneault M."/>
            <person name="Strauss J."/>
            <person name="Allen-Vercoe E."/>
            <person name="Walker B."/>
            <person name="Young S.K."/>
            <person name="Zeng Q."/>
            <person name="Gargeya S."/>
            <person name="Fitzgerald M."/>
            <person name="Haas B."/>
            <person name="Abouelleil A."/>
            <person name="Alvarado L."/>
            <person name="Arachchi H.M."/>
            <person name="Berlin A.M."/>
            <person name="Chapman S.B."/>
            <person name="Goldberg J."/>
            <person name="Griggs A."/>
            <person name="Gujja S."/>
            <person name="Hansen M."/>
            <person name="Howarth C."/>
            <person name="Imamovic A."/>
            <person name="Larimer J."/>
            <person name="McCowen C."/>
            <person name="Montmayeur A."/>
            <person name="Murphy C."/>
            <person name="Neiman D."/>
            <person name="Pearson M."/>
            <person name="Priest M."/>
            <person name="Roberts A."/>
            <person name="Saif S."/>
            <person name="Shea T."/>
            <person name="Sisk P."/>
            <person name="Sykes S."/>
            <person name="Wortman J."/>
            <person name="Nusbaum C."/>
            <person name="Birren B."/>
        </authorList>
    </citation>
    <scope>NUCLEOTIDE SEQUENCE [LARGE SCALE GENOMIC DNA]</scope>
    <source>
        <strain evidence="14 15">2_1_59BFAA</strain>
    </source>
</reference>
<dbReference type="Proteomes" id="UP000005835">
    <property type="component" value="Unassembled WGS sequence"/>
</dbReference>
<evidence type="ECO:0000256" key="4">
    <source>
        <dbReference type="ARBA" id="ARBA00022598"/>
    </source>
</evidence>